<dbReference type="PROSITE" id="PS50802">
    <property type="entry name" value="OTU"/>
    <property type="match status" value="1"/>
</dbReference>
<feature type="region of interest" description="Disordered" evidence="1">
    <location>
        <begin position="1"/>
        <end position="31"/>
    </location>
</feature>
<feature type="compositionally biased region" description="Basic and acidic residues" evidence="1">
    <location>
        <begin position="257"/>
        <end position="312"/>
    </location>
</feature>
<accession>A0A9P5SJJ5</accession>
<reference evidence="3" key="1">
    <citation type="journal article" date="2020" name="Fungal Divers.">
        <title>Resolving the Mortierellaceae phylogeny through synthesis of multi-gene phylogenetics and phylogenomics.</title>
        <authorList>
            <person name="Vandepol N."/>
            <person name="Liber J."/>
            <person name="Desiro A."/>
            <person name="Na H."/>
            <person name="Kennedy M."/>
            <person name="Barry K."/>
            <person name="Grigoriev I.V."/>
            <person name="Miller A.N."/>
            <person name="O'Donnell K."/>
            <person name="Stajich J.E."/>
            <person name="Bonito G."/>
        </authorList>
    </citation>
    <scope>NUCLEOTIDE SEQUENCE</scope>
    <source>
        <strain evidence="3">NVP1</strain>
    </source>
</reference>
<dbReference type="CDD" id="cd22756">
    <property type="entry name" value="OTU_OTUD3-like"/>
    <property type="match status" value="1"/>
</dbReference>
<gene>
    <name evidence="3" type="ORF">BG006_005776</name>
</gene>
<dbReference type="InterPro" id="IPR050704">
    <property type="entry name" value="Peptidase_C85-like"/>
</dbReference>
<dbReference type="Pfam" id="PF02338">
    <property type="entry name" value="OTU"/>
    <property type="match status" value="1"/>
</dbReference>
<dbReference type="GO" id="GO:0004843">
    <property type="term" value="F:cysteine-type deubiquitinase activity"/>
    <property type="evidence" value="ECO:0007669"/>
    <property type="project" value="TreeGrafter"/>
</dbReference>
<dbReference type="InterPro" id="IPR038765">
    <property type="entry name" value="Papain-like_cys_pep_sf"/>
</dbReference>
<dbReference type="PANTHER" id="PTHR12419:SF7">
    <property type="entry name" value="OTU DOMAIN-CONTAINING PROTEIN 3"/>
    <property type="match status" value="1"/>
</dbReference>
<feature type="compositionally biased region" description="Basic and acidic residues" evidence="1">
    <location>
        <begin position="370"/>
        <end position="379"/>
    </location>
</feature>
<dbReference type="Gene3D" id="3.90.70.80">
    <property type="match status" value="1"/>
</dbReference>
<dbReference type="EMBL" id="JAAAUY010000328">
    <property type="protein sequence ID" value="KAF9331353.1"/>
    <property type="molecule type" value="Genomic_DNA"/>
</dbReference>
<comment type="caution">
    <text evidence="3">The sequence shown here is derived from an EMBL/GenBank/DDBJ whole genome shotgun (WGS) entry which is preliminary data.</text>
</comment>
<evidence type="ECO:0000313" key="4">
    <source>
        <dbReference type="Proteomes" id="UP000696485"/>
    </source>
</evidence>
<dbReference type="GO" id="GO:0016579">
    <property type="term" value="P:protein deubiquitination"/>
    <property type="evidence" value="ECO:0007669"/>
    <property type="project" value="TreeGrafter"/>
</dbReference>
<protein>
    <recommendedName>
        <fullName evidence="2">OTU domain-containing protein</fullName>
    </recommendedName>
</protein>
<feature type="compositionally biased region" description="Basic residues" evidence="1">
    <location>
        <begin position="380"/>
        <end position="389"/>
    </location>
</feature>
<dbReference type="Proteomes" id="UP000696485">
    <property type="component" value="Unassembled WGS sequence"/>
</dbReference>
<sequence>MAPVKTRSSGRHSTHNSYKADPEDTNDDDDFYGMRELKHQLAGLNLQLKDTTGDGNCLFRACADQYTGSERNHAELRAEVCKYIADNADHFKSFMDNETVEAHVAQMRKNGTYGGNIELVAFARLKKVDIKVYQPGYIFVIEGVDVKKEGSTPGQRPVMHIAYHSWEHYSSIRNIDGPHEGLPEISPKVVLQNPLAKLSKKDPPRPIERQIMKLTDETDLDVVRELLEKYKGNFDEVVSHIFEKAYRDEHGEEEGDKGETPETDDGHDNGNDNAKGENKDKETKSVPSKVKSESDAAAAARDESISNEDKPKQGSADTNTTEKDASPPSSPSPRRSTASPAPPSPSKEARTDTPPPSEPAKGIVPKKRMSSREKKEQAKRNQKLNRKNKGKMDGPSEHSSSTNSPSSSGGGSASSPGSMRELFI</sequence>
<organism evidence="3 4">
    <name type="scientific">Podila minutissima</name>
    <dbReference type="NCBI Taxonomy" id="64525"/>
    <lineage>
        <taxon>Eukaryota</taxon>
        <taxon>Fungi</taxon>
        <taxon>Fungi incertae sedis</taxon>
        <taxon>Mucoromycota</taxon>
        <taxon>Mortierellomycotina</taxon>
        <taxon>Mortierellomycetes</taxon>
        <taxon>Mortierellales</taxon>
        <taxon>Mortierellaceae</taxon>
        <taxon>Podila</taxon>
    </lineage>
</organism>
<dbReference type="SUPFAM" id="SSF54001">
    <property type="entry name" value="Cysteine proteinases"/>
    <property type="match status" value="1"/>
</dbReference>
<feature type="region of interest" description="Disordered" evidence="1">
    <location>
        <begin position="245"/>
        <end position="424"/>
    </location>
</feature>
<dbReference type="PANTHER" id="PTHR12419">
    <property type="entry name" value="OTU DOMAIN CONTAINING PROTEIN"/>
    <property type="match status" value="1"/>
</dbReference>
<name>A0A9P5SJJ5_9FUNG</name>
<dbReference type="InterPro" id="IPR003323">
    <property type="entry name" value="OTU_dom"/>
</dbReference>
<feature type="compositionally biased region" description="Low complexity" evidence="1">
    <location>
        <begin position="397"/>
        <end position="418"/>
    </location>
</feature>
<evidence type="ECO:0000259" key="2">
    <source>
        <dbReference type="PROSITE" id="PS50802"/>
    </source>
</evidence>
<evidence type="ECO:0000256" key="1">
    <source>
        <dbReference type="SAM" id="MobiDB-lite"/>
    </source>
</evidence>
<evidence type="ECO:0000313" key="3">
    <source>
        <dbReference type="EMBL" id="KAF9331353.1"/>
    </source>
</evidence>
<dbReference type="AlphaFoldDB" id="A0A9P5SJJ5"/>
<proteinExistence type="predicted"/>
<feature type="domain" description="OTU" evidence="2">
    <location>
        <begin position="46"/>
        <end position="175"/>
    </location>
</feature>
<keyword evidence="4" id="KW-1185">Reference proteome</keyword>